<dbReference type="InterPro" id="IPR014001">
    <property type="entry name" value="Helicase_ATP-bd"/>
</dbReference>
<dbReference type="InterPro" id="IPR018973">
    <property type="entry name" value="MZB"/>
</dbReference>
<dbReference type="GO" id="GO:0043138">
    <property type="term" value="F:3'-5' DNA helicase activity"/>
    <property type="evidence" value="ECO:0007669"/>
    <property type="project" value="TreeGrafter"/>
</dbReference>
<dbReference type="SMART" id="SM00487">
    <property type="entry name" value="DEXDc"/>
    <property type="match status" value="1"/>
</dbReference>
<evidence type="ECO:0000259" key="3">
    <source>
        <dbReference type="PROSITE" id="PS51192"/>
    </source>
</evidence>
<dbReference type="InterPro" id="IPR011545">
    <property type="entry name" value="DEAD/DEAH_box_helicase_dom"/>
</dbReference>
<dbReference type="GO" id="GO:0005524">
    <property type="term" value="F:ATP binding"/>
    <property type="evidence" value="ECO:0007669"/>
    <property type="project" value="UniProtKB-KW"/>
</dbReference>
<dbReference type="GO" id="GO:0006289">
    <property type="term" value="P:nucleotide-excision repair"/>
    <property type="evidence" value="ECO:0007669"/>
    <property type="project" value="TreeGrafter"/>
</dbReference>
<dbReference type="Gene3D" id="3.40.50.300">
    <property type="entry name" value="P-loop containing nucleotide triphosphate hydrolases"/>
    <property type="match status" value="2"/>
</dbReference>
<dbReference type="InterPro" id="IPR027417">
    <property type="entry name" value="P-loop_NTPase"/>
</dbReference>
<sequence length="849" mass="92106">MKRLEAESAGDDRLVQRYEIPPRPPRFSPWPEWVPGAVREAYLQLGVEQPWSHQAQAADLAYAGQPTVVATGTGSGKSMAAWLPILSELTVAQSEQSTRISAVRHRPTALYMSPTKALAADQLQSLLGVIAAPPQPLPVLAGICDGDASREMKQWARAQADIVITNPDYLHHVLLAGHPYWVRLLRSLRYVIVDEIHSYKGVMGANMALVTRRLLRLARHYGADPTVIALSATIKDAQQVFARFLGVAPERVQAVTEDGSPAGSRHFVLWQPKIIDFGAGDGSGEFGAEGAPPFLAAAEQLLREREDEATWALTGVMPGSAPDDDLDEILGITSAEEDAASPARGMEFQRRSLNLEAAWVSATALLEGAKTLTFVRSRVGAEQVAKLTRRELRINHSALADAVAAYRGGFLPEERRELERQIRVGELHALATTNALELGVDISGLDVTVTAGWPGTRASLWQQTGRAGRAGSGGVSVFVASENPLDSYLIHHPDAIFQEVEQSTFNAQNPYVLGPHLCAAAAELPLTEADLPLFGLTDDKILRQLAERTLLAKRPAGWYWNATLSLRAHELADLRGLGGNIQVVEEESGTVIGSVDEASAHRLLHPGAIYTHQAKAFEVRALTDSVALVRPFKQALTTRPTERTSVEITDEVSTWRSEDDLVTWHWGATYVLTQVTDYDVLRTPRLQFVVNRKLDLPARTLDTASTWFTLDPSVPEALGLDAASLPGALHAAEHAMIGMLPLLAICDRADLGGLSTVSHTQTAVPTVFVHDAVAGGAGFSRSGLQQARSWVEKTLRTVEECPCEMGCPACIQSPKCGNNNDPLNKEGAIKVLRFLLPRTPGPDRFDPSQ</sequence>
<dbReference type="STRING" id="156892.BM477_01440"/>
<dbReference type="PROSITE" id="PS51194">
    <property type="entry name" value="HELICASE_CTER"/>
    <property type="match status" value="1"/>
</dbReference>
<evidence type="ECO:0000256" key="1">
    <source>
        <dbReference type="ARBA" id="ARBA00022741"/>
    </source>
</evidence>
<feature type="domain" description="Helicase C-terminal" evidence="4">
    <location>
        <begin position="361"/>
        <end position="532"/>
    </location>
</feature>
<dbReference type="EMBL" id="MPDM01000001">
    <property type="protein sequence ID" value="OKL50697.1"/>
    <property type="molecule type" value="Genomic_DNA"/>
</dbReference>
<dbReference type="PANTHER" id="PTHR47957:SF3">
    <property type="entry name" value="ATP-DEPENDENT HELICASE HRQ1"/>
    <property type="match status" value="1"/>
</dbReference>
<comment type="caution">
    <text evidence="5">The sequence shown here is derived from an EMBL/GenBank/DDBJ whole genome shotgun (WGS) entry which is preliminary data.</text>
</comment>
<accession>A0A1Q5PSX9</accession>
<dbReference type="Pfam" id="PF00270">
    <property type="entry name" value="DEAD"/>
    <property type="match status" value="1"/>
</dbReference>
<dbReference type="GO" id="GO:0036297">
    <property type="term" value="P:interstrand cross-link repair"/>
    <property type="evidence" value="ECO:0007669"/>
    <property type="project" value="TreeGrafter"/>
</dbReference>
<keyword evidence="1" id="KW-0547">Nucleotide-binding</keyword>
<reference evidence="6" key="1">
    <citation type="submission" date="2016-11" db="EMBL/GenBank/DDBJ databases">
        <title>Actinomyces gypaetusis sp. nov. isolated from Gypaetus barbatus in Qinghai Tibet Plateau China.</title>
        <authorList>
            <person name="Meng X."/>
        </authorList>
    </citation>
    <scope>NUCLEOTIDE SEQUENCE [LARGE SCALE GENOMIC DNA]</scope>
    <source>
        <strain evidence="6">DSM 15383</strain>
    </source>
</reference>
<protein>
    <recommendedName>
        <fullName evidence="7">DEAD/DEAH box helicase</fullName>
    </recommendedName>
</protein>
<dbReference type="CDD" id="cd17923">
    <property type="entry name" value="DEXHc_Hrq1-like"/>
    <property type="match status" value="1"/>
</dbReference>
<organism evidence="5 6">
    <name type="scientific">Boudabousia marimammalium</name>
    <dbReference type="NCBI Taxonomy" id="156892"/>
    <lineage>
        <taxon>Bacteria</taxon>
        <taxon>Bacillati</taxon>
        <taxon>Actinomycetota</taxon>
        <taxon>Actinomycetes</taxon>
        <taxon>Actinomycetales</taxon>
        <taxon>Actinomycetaceae</taxon>
        <taxon>Boudabousia</taxon>
    </lineage>
</organism>
<dbReference type="Pfam" id="PF22982">
    <property type="entry name" value="WHD_HRQ1"/>
    <property type="match status" value="1"/>
</dbReference>
<keyword evidence="6" id="KW-1185">Reference proteome</keyword>
<keyword evidence="2" id="KW-0067">ATP-binding</keyword>
<evidence type="ECO:0008006" key="7">
    <source>
        <dbReference type="Google" id="ProtNLM"/>
    </source>
</evidence>
<dbReference type="Proteomes" id="UP000186465">
    <property type="component" value="Unassembled WGS sequence"/>
</dbReference>
<dbReference type="Pfam" id="PF09369">
    <property type="entry name" value="MZB"/>
    <property type="match status" value="1"/>
</dbReference>
<dbReference type="CDD" id="cd18797">
    <property type="entry name" value="SF2_C_Hrq"/>
    <property type="match status" value="1"/>
</dbReference>
<dbReference type="InterPro" id="IPR055227">
    <property type="entry name" value="HRQ1_WHD"/>
</dbReference>
<evidence type="ECO:0000313" key="5">
    <source>
        <dbReference type="EMBL" id="OKL50697.1"/>
    </source>
</evidence>
<dbReference type="InterPro" id="IPR001650">
    <property type="entry name" value="Helicase_C-like"/>
</dbReference>
<dbReference type="SMART" id="SM00490">
    <property type="entry name" value="HELICc"/>
    <property type="match status" value="1"/>
</dbReference>
<dbReference type="SUPFAM" id="SSF52540">
    <property type="entry name" value="P-loop containing nucleoside triphosphate hydrolases"/>
    <property type="match status" value="1"/>
</dbReference>
<name>A0A1Q5PSX9_9ACTO</name>
<gene>
    <name evidence="5" type="ORF">BM477_01440</name>
</gene>
<evidence type="ECO:0000313" key="6">
    <source>
        <dbReference type="Proteomes" id="UP000186465"/>
    </source>
</evidence>
<dbReference type="GO" id="GO:0003676">
    <property type="term" value="F:nucleic acid binding"/>
    <property type="evidence" value="ECO:0007669"/>
    <property type="project" value="InterPro"/>
</dbReference>
<dbReference type="PROSITE" id="PS51192">
    <property type="entry name" value="HELICASE_ATP_BIND_1"/>
    <property type="match status" value="1"/>
</dbReference>
<evidence type="ECO:0000256" key="2">
    <source>
        <dbReference type="ARBA" id="ARBA00022840"/>
    </source>
</evidence>
<evidence type="ECO:0000259" key="4">
    <source>
        <dbReference type="PROSITE" id="PS51194"/>
    </source>
</evidence>
<dbReference type="Pfam" id="PF00271">
    <property type="entry name" value="Helicase_C"/>
    <property type="match status" value="1"/>
</dbReference>
<feature type="domain" description="Helicase ATP-binding" evidence="3">
    <location>
        <begin position="58"/>
        <end position="252"/>
    </location>
</feature>
<proteinExistence type="predicted"/>
<dbReference type="AlphaFoldDB" id="A0A1Q5PSX9"/>
<dbReference type="PANTHER" id="PTHR47957">
    <property type="entry name" value="ATP-DEPENDENT HELICASE HRQ1"/>
    <property type="match status" value="1"/>
</dbReference>